<organism evidence="2 3">
    <name type="scientific">Cerasicoccus arenae</name>
    <dbReference type="NCBI Taxonomy" id="424488"/>
    <lineage>
        <taxon>Bacteria</taxon>
        <taxon>Pseudomonadati</taxon>
        <taxon>Verrucomicrobiota</taxon>
        <taxon>Opitutia</taxon>
        <taxon>Puniceicoccales</taxon>
        <taxon>Cerasicoccaceae</taxon>
        <taxon>Cerasicoccus</taxon>
    </lineage>
</organism>
<comment type="caution">
    <text evidence="2">The sequence shown here is derived from an EMBL/GenBank/DDBJ whole genome shotgun (WGS) entry which is preliminary data.</text>
</comment>
<protein>
    <submittedName>
        <fullName evidence="2">Uncharacterized protein</fullName>
    </submittedName>
</protein>
<sequence length="310" mass="34100">MSSKIIKFIAILNIVLVGYLFFELYQLKNPQTPTQAPLKQNGELSEAEINQLIEEAINPSIPLDKRIQALIQLPSKQLTSQQQSALNETFFQKVPGDDGLETLNLRERAGSVLIASDYEPVTFAEQLSQNAENETIPLPLRQQALVQLFLLVNEQSARGKLPTRLSAILDRNIQVLFSNRASSLAGTVIEGQSYLLSRHPEVVRSTQLQERVLRGLRDLRSQESVQIAALNIAAKLGVLEARSDAEAFAQGNGSNAVKLAALEAATTLGTEPEFFQQLSYSDNQLELARLKALKQASRSRAQKATAAVPD</sequence>
<keyword evidence="1" id="KW-1133">Transmembrane helix</keyword>
<feature type="transmembrane region" description="Helical" evidence="1">
    <location>
        <begin position="5"/>
        <end position="22"/>
    </location>
</feature>
<reference evidence="2" key="2">
    <citation type="submission" date="2020-09" db="EMBL/GenBank/DDBJ databases">
        <authorList>
            <person name="Sun Q."/>
            <person name="Kim S."/>
        </authorList>
    </citation>
    <scope>NUCLEOTIDE SEQUENCE</scope>
    <source>
        <strain evidence="2">KCTC 12870</strain>
    </source>
</reference>
<gene>
    <name evidence="2" type="ORF">GCM10007047_33600</name>
</gene>
<name>A0A8J3DE69_9BACT</name>
<keyword evidence="3" id="KW-1185">Reference proteome</keyword>
<evidence type="ECO:0000256" key="1">
    <source>
        <dbReference type="SAM" id="Phobius"/>
    </source>
</evidence>
<reference evidence="2" key="1">
    <citation type="journal article" date="2014" name="Int. J. Syst. Evol. Microbiol.">
        <title>Complete genome sequence of Corynebacterium casei LMG S-19264T (=DSM 44701T), isolated from a smear-ripened cheese.</title>
        <authorList>
            <consortium name="US DOE Joint Genome Institute (JGI-PGF)"/>
            <person name="Walter F."/>
            <person name="Albersmeier A."/>
            <person name="Kalinowski J."/>
            <person name="Ruckert C."/>
        </authorList>
    </citation>
    <scope>NUCLEOTIDE SEQUENCE</scope>
    <source>
        <strain evidence="2">KCTC 12870</strain>
    </source>
</reference>
<keyword evidence="1" id="KW-0472">Membrane</keyword>
<keyword evidence="1" id="KW-0812">Transmembrane</keyword>
<dbReference type="EMBL" id="BMXG01000034">
    <property type="protein sequence ID" value="GHC13526.1"/>
    <property type="molecule type" value="Genomic_DNA"/>
</dbReference>
<dbReference type="RefSeq" id="WP_189517464.1">
    <property type="nucleotide sequence ID" value="NZ_BMXG01000034.1"/>
</dbReference>
<evidence type="ECO:0000313" key="2">
    <source>
        <dbReference type="EMBL" id="GHC13526.1"/>
    </source>
</evidence>
<dbReference type="AlphaFoldDB" id="A0A8J3DE69"/>
<accession>A0A8J3DE69</accession>
<evidence type="ECO:0000313" key="3">
    <source>
        <dbReference type="Proteomes" id="UP000642829"/>
    </source>
</evidence>
<dbReference type="Proteomes" id="UP000642829">
    <property type="component" value="Unassembled WGS sequence"/>
</dbReference>
<proteinExistence type="predicted"/>